<feature type="non-terminal residue" evidence="1">
    <location>
        <position position="1"/>
    </location>
</feature>
<keyword evidence="2" id="KW-1185">Reference proteome</keyword>
<comment type="caution">
    <text evidence="1">The sequence shown here is derived from an EMBL/GenBank/DDBJ whole genome shotgun (WGS) entry which is preliminary data.</text>
</comment>
<protein>
    <submittedName>
        <fullName evidence="1">14020_t:CDS:1</fullName>
    </submittedName>
</protein>
<name>A0ACA9RWK6_9GLOM</name>
<dbReference type="Proteomes" id="UP000789920">
    <property type="component" value="Unassembled WGS sequence"/>
</dbReference>
<sequence length="63" mass="7326">SSFTKFVEYIISSINEKKLLTITNFGNENNATVEQEIQQTRRNTSLNVLSREVIPFLRNTKHL</sequence>
<proteinExistence type="predicted"/>
<evidence type="ECO:0000313" key="2">
    <source>
        <dbReference type="Proteomes" id="UP000789920"/>
    </source>
</evidence>
<dbReference type="EMBL" id="CAJVQC010073881">
    <property type="protein sequence ID" value="CAG8812617.1"/>
    <property type="molecule type" value="Genomic_DNA"/>
</dbReference>
<organism evidence="1 2">
    <name type="scientific">Racocetra persica</name>
    <dbReference type="NCBI Taxonomy" id="160502"/>
    <lineage>
        <taxon>Eukaryota</taxon>
        <taxon>Fungi</taxon>
        <taxon>Fungi incertae sedis</taxon>
        <taxon>Mucoromycota</taxon>
        <taxon>Glomeromycotina</taxon>
        <taxon>Glomeromycetes</taxon>
        <taxon>Diversisporales</taxon>
        <taxon>Gigasporaceae</taxon>
        <taxon>Racocetra</taxon>
    </lineage>
</organism>
<reference evidence="1" key="1">
    <citation type="submission" date="2021-06" db="EMBL/GenBank/DDBJ databases">
        <authorList>
            <person name="Kallberg Y."/>
            <person name="Tangrot J."/>
            <person name="Rosling A."/>
        </authorList>
    </citation>
    <scope>NUCLEOTIDE SEQUENCE</scope>
    <source>
        <strain evidence="1">MA461A</strain>
    </source>
</reference>
<evidence type="ECO:0000313" key="1">
    <source>
        <dbReference type="EMBL" id="CAG8812617.1"/>
    </source>
</evidence>
<accession>A0ACA9RWK6</accession>
<gene>
    <name evidence="1" type="ORF">RPERSI_LOCUS23566</name>
</gene>
<feature type="non-terminal residue" evidence="1">
    <location>
        <position position="63"/>
    </location>
</feature>